<dbReference type="InterPro" id="IPR001137">
    <property type="entry name" value="Glyco_hydro_11"/>
</dbReference>
<keyword evidence="6" id="KW-0119">Carbohydrate metabolism</keyword>
<dbReference type="EMBL" id="JAQOMS010000002">
    <property type="protein sequence ID" value="MDC2887860.1"/>
    <property type="molecule type" value="Genomic_DNA"/>
</dbReference>
<reference evidence="11 12" key="1">
    <citation type="submission" date="2023-01" db="EMBL/GenBank/DDBJ databases">
        <title>Psychrosphaera sp. nov., isolated from marine algae.</title>
        <authorList>
            <person name="Bayburt H."/>
            <person name="Choi B.J."/>
            <person name="Kim J.M."/>
            <person name="Choi D.G."/>
            <person name="Jeon C.O."/>
        </authorList>
    </citation>
    <scope>NUCLEOTIDE SEQUENCE [LARGE SCALE GENOMIC DNA]</scope>
    <source>
        <strain evidence="11 12">G1-22</strain>
    </source>
</reference>
<feature type="domain" description="GH11" evidence="10">
    <location>
        <begin position="21"/>
        <end position="232"/>
    </location>
</feature>
<dbReference type="PANTHER" id="PTHR46828">
    <property type="entry name" value="ENDO-1,4-BETA-XYLANASE A-RELATED"/>
    <property type="match status" value="1"/>
</dbReference>
<evidence type="ECO:0000256" key="7">
    <source>
        <dbReference type="ARBA" id="ARBA00023295"/>
    </source>
</evidence>
<evidence type="ECO:0000256" key="8">
    <source>
        <dbReference type="ARBA" id="ARBA00023326"/>
    </source>
</evidence>
<dbReference type="Pfam" id="PF00457">
    <property type="entry name" value="Glyco_hydro_11"/>
    <property type="match status" value="1"/>
</dbReference>
<dbReference type="InterPro" id="IPR013320">
    <property type="entry name" value="ConA-like_dom_sf"/>
</dbReference>
<keyword evidence="7" id="KW-0326">Glycosidase</keyword>
<evidence type="ECO:0000256" key="9">
    <source>
        <dbReference type="PROSITE-ProRule" id="PRU01097"/>
    </source>
</evidence>
<accession>A0ABT5F8L4</accession>
<proteinExistence type="inferred from homology"/>
<dbReference type="SUPFAM" id="SSF49899">
    <property type="entry name" value="Concanavalin A-like lectins/glucanases"/>
    <property type="match status" value="1"/>
</dbReference>
<evidence type="ECO:0000256" key="2">
    <source>
        <dbReference type="ARBA" id="ARBA00004851"/>
    </source>
</evidence>
<sequence>MASTNAYAGNITEELCDPAESDTGFGAGTFNGKFYSWFELTQEDKTDCNTKISFYDEATRHFRVEWNVAESYGEDAIGGMGWSKGSRNRKIGYNVGELTTNSSIQKALVALYGWSCDTTNGKETSQEYYIVDTWDGGKFVPWDENTNSPAEKYGSVKANGAWYDVYKVGREGAQACFGGDEIKFEQFWSVRRSPRGTGADRNIDFRPHANRWDNNDMKFKVGGLKKVIKLWL</sequence>
<keyword evidence="8" id="KW-0624">Polysaccharide degradation</keyword>
<dbReference type="Proteomes" id="UP001528411">
    <property type="component" value="Unassembled WGS sequence"/>
</dbReference>
<gene>
    <name evidence="11" type="ORF">PN838_02175</name>
</gene>
<evidence type="ECO:0000256" key="4">
    <source>
        <dbReference type="ARBA" id="ARBA00022651"/>
    </source>
</evidence>
<dbReference type="GO" id="GO:0016787">
    <property type="term" value="F:hydrolase activity"/>
    <property type="evidence" value="ECO:0007669"/>
    <property type="project" value="UniProtKB-KW"/>
</dbReference>
<evidence type="ECO:0000313" key="12">
    <source>
        <dbReference type="Proteomes" id="UP001528411"/>
    </source>
</evidence>
<organism evidence="11 12">
    <name type="scientific">Psychrosphaera algicola</name>
    <dbReference type="NCBI Taxonomy" id="3023714"/>
    <lineage>
        <taxon>Bacteria</taxon>
        <taxon>Pseudomonadati</taxon>
        <taxon>Pseudomonadota</taxon>
        <taxon>Gammaproteobacteria</taxon>
        <taxon>Alteromonadales</taxon>
        <taxon>Pseudoalteromonadaceae</taxon>
        <taxon>Psychrosphaera</taxon>
    </lineage>
</organism>
<dbReference type="InterPro" id="IPR013319">
    <property type="entry name" value="GH11/12"/>
</dbReference>
<keyword evidence="5 11" id="KW-0378">Hydrolase</keyword>
<evidence type="ECO:0000256" key="5">
    <source>
        <dbReference type="ARBA" id="ARBA00022801"/>
    </source>
</evidence>
<dbReference type="InterPro" id="IPR033123">
    <property type="entry name" value="GH11_dom"/>
</dbReference>
<dbReference type="PANTHER" id="PTHR46828:SF2">
    <property type="entry name" value="ENDO-1,4-BETA-XYLANASE A-RELATED"/>
    <property type="match status" value="1"/>
</dbReference>
<comment type="catalytic activity">
    <reaction evidence="1">
        <text>Endohydrolysis of (1-&gt;4)-beta-D-xylosidic linkages in xylans.</text>
        <dbReference type="EC" id="3.2.1.8"/>
    </reaction>
</comment>
<keyword evidence="12" id="KW-1185">Reference proteome</keyword>
<evidence type="ECO:0000256" key="1">
    <source>
        <dbReference type="ARBA" id="ARBA00000681"/>
    </source>
</evidence>
<comment type="caution">
    <text evidence="9">Lacks conserved residue(s) required for the propagation of feature annotation.</text>
</comment>
<evidence type="ECO:0000313" key="11">
    <source>
        <dbReference type="EMBL" id="MDC2887860.1"/>
    </source>
</evidence>
<comment type="pathway">
    <text evidence="2">Glycan degradation; xylan degradation.</text>
</comment>
<name>A0ABT5F8L4_9GAMM</name>
<comment type="caution">
    <text evidence="11">The sequence shown here is derived from an EMBL/GenBank/DDBJ whole genome shotgun (WGS) entry which is preliminary data.</text>
</comment>
<dbReference type="RefSeq" id="WP_272179635.1">
    <property type="nucleotide sequence ID" value="NZ_JAQOMS010000002.1"/>
</dbReference>
<dbReference type="PROSITE" id="PS51761">
    <property type="entry name" value="GH11_3"/>
    <property type="match status" value="1"/>
</dbReference>
<dbReference type="EC" id="3.2.1.8" evidence="3"/>
<comment type="similarity">
    <text evidence="9">Belongs to the glycosyl hydrolase 11 (cellulase G) family.</text>
</comment>
<dbReference type="Gene3D" id="2.60.120.180">
    <property type="match status" value="1"/>
</dbReference>
<evidence type="ECO:0000256" key="3">
    <source>
        <dbReference type="ARBA" id="ARBA00012590"/>
    </source>
</evidence>
<evidence type="ECO:0000259" key="10">
    <source>
        <dbReference type="PROSITE" id="PS51761"/>
    </source>
</evidence>
<evidence type="ECO:0000256" key="6">
    <source>
        <dbReference type="ARBA" id="ARBA00023277"/>
    </source>
</evidence>
<keyword evidence="4" id="KW-0858">Xylan degradation</keyword>
<protein>
    <recommendedName>
        <fullName evidence="3">endo-1,4-beta-xylanase</fullName>
        <ecNumber evidence="3">3.2.1.8</ecNumber>
    </recommendedName>
</protein>